<protein>
    <recommendedName>
        <fullName evidence="1">DUF6734 domain-containing protein</fullName>
    </recommendedName>
</protein>
<dbReference type="InterPro" id="IPR046621">
    <property type="entry name" value="DUF6734"/>
</dbReference>
<accession>A0AAP2DFD5</accession>
<dbReference type="Pfam" id="PF20508">
    <property type="entry name" value="DUF6734"/>
    <property type="match status" value="1"/>
</dbReference>
<evidence type="ECO:0000313" key="2">
    <source>
        <dbReference type="EMBL" id="MBT1695478.1"/>
    </source>
</evidence>
<dbReference type="AlphaFoldDB" id="A0AAP2DFD5"/>
<organism evidence="2 3">
    <name type="scientific">Chryseosolibacter histidini</name>
    <dbReference type="NCBI Taxonomy" id="2782349"/>
    <lineage>
        <taxon>Bacteria</taxon>
        <taxon>Pseudomonadati</taxon>
        <taxon>Bacteroidota</taxon>
        <taxon>Cytophagia</taxon>
        <taxon>Cytophagales</taxon>
        <taxon>Chryseotaleaceae</taxon>
        <taxon>Chryseosolibacter</taxon>
    </lineage>
</organism>
<sequence length="294" mass="34398">MKIVQSFWSKPALKPDHDWDGALKRGETGGWLDKKAYYRSWAFSCLRLRQYYDNVELVTDAAGKEILIDRMGLPYTSVRMDLDCLAEAPNDLWALGKVYAYSLQDKPFIHVDSDVYIWDRLTQLDGAPLMVQNFEKHSYFNDILRNYRAVFPYFPPCVEACVDSKEIVWSVNAGIFGGNDCAFIKEYAQMAIRFVRENQRFFAGVALAEFNMIFEQILFFYMAQQNSHAITRLFDETISRYDPWIVNFQDVPHATKYIHAIGPYKRDPVINDLVAHHLRTDFPEYYDRIEENLT</sequence>
<keyword evidence="3" id="KW-1185">Reference proteome</keyword>
<reference evidence="2 3" key="1">
    <citation type="submission" date="2021-05" db="EMBL/GenBank/DDBJ databases">
        <title>A Polyphasic approach of four new species of the genus Ohtaekwangia: Ohtaekwangia histidinii sp. nov., Ohtaekwangia cretensis sp. nov., Ohtaekwangia indiensis sp. nov., Ohtaekwangia reichenbachii sp. nov. from diverse environment.</title>
        <authorList>
            <person name="Octaviana S."/>
        </authorList>
    </citation>
    <scope>NUCLEOTIDE SEQUENCE [LARGE SCALE GENOMIC DNA]</scope>
    <source>
        <strain evidence="2 3">PWU4</strain>
    </source>
</reference>
<feature type="domain" description="DUF6734" evidence="1">
    <location>
        <begin position="1"/>
        <end position="290"/>
    </location>
</feature>
<comment type="caution">
    <text evidence="2">The sequence shown here is derived from an EMBL/GenBank/DDBJ whole genome shotgun (WGS) entry which is preliminary data.</text>
</comment>
<name>A0AAP2DFD5_9BACT</name>
<dbReference type="RefSeq" id="WP_254159677.1">
    <property type="nucleotide sequence ID" value="NZ_JAHESF010000001.1"/>
</dbReference>
<proteinExistence type="predicted"/>
<evidence type="ECO:0000259" key="1">
    <source>
        <dbReference type="Pfam" id="PF20508"/>
    </source>
</evidence>
<evidence type="ECO:0000313" key="3">
    <source>
        <dbReference type="Proteomes" id="UP001319200"/>
    </source>
</evidence>
<dbReference type="Proteomes" id="UP001319200">
    <property type="component" value="Unassembled WGS sequence"/>
</dbReference>
<gene>
    <name evidence="2" type="ORF">KK083_01230</name>
</gene>
<dbReference type="EMBL" id="JAHESF010000001">
    <property type="protein sequence ID" value="MBT1695478.1"/>
    <property type="molecule type" value="Genomic_DNA"/>
</dbReference>